<dbReference type="InterPro" id="IPR010093">
    <property type="entry name" value="SinI_DNA-bd"/>
</dbReference>
<dbReference type="Pfam" id="PF12728">
    <property type="entry name" value="HTH_17"/>
    <property type="match status" value="1"/>
</dbReference>
<organism evidence="3 4">
    <name type="scientific">Anaeroselena agilis</name>
    <dbReference type="NCBI Taxonomy" id="3063788"/>
    <lineage>
        <taxon>Bacteria</taxon>
        <taxon>Bacillati</taxon>
        <taxon>Bacillota</taxon>
        <taxon>Negativicutes</taxon>
        <taxon>Acetonemataceae</taxon>
        <taxon>Anaeroselena</taxon>
    </lineage>
</organism>
<dbReference type="EMBL" id="JAUOZS010000002">
    <property type="protein sequence ID" value="MDT8903987.1"/>
    <property type="molecule type" value="Genomic_DNA"/>
</dbReference>
<comment type="caution">
    <text evidence="3">The sequence shown here is derived from an EMBL/GenBank/DDBJ whole genome shotgun (WGS) entry which is preliminary data.</text>
</comment>
<dbReference type="InterPro" id="IPR041657">
    <property type="entry name" value="HTH_17"/>
</dbReference>
<evidence type="ECO:0000313" key="4">
    <source>
        <dbReference type="Proteomes" id="UP001254848"/>
    </source>
</evidence>
<feature type="signal peptide" evidence="1">
    <location>
        <begin position="1"/>
        <end position="29"/>
    </location>
</feature>
<sequence length="259" mass="27172">MLSFGRVTVRLTAVVLCLAIVFSSGVAQAFSFSTTTSRAVNHAYIPAGTIVPCELITPLNSGRNYQGERVLFKTTGAVQVNSVTVIPIGAAGEAIVSEVKKAGAFGKGGKIAITTRSVKAVNGVDVPVAFNLEKSGGGEGGWVIPAFLVISIFAGFVRGKNQDLPAGTRFSVAVESDYDLGCEPDQLAEVMIDPNSRKTAVAPAAPQKAAVPDIMTVDQAAAYLQVSPETVHYLINEGKLRAIKVGDGYRIKKSDIDNM</sequence>
<dbReference type="Proteomes" id="UP001254848">
    <property type="component" value="Unassembled WGS sequence"/>
</dbReference>
<gene>
    <name evidence="3" type="ORF">Q4T40_22365</name>
</gene>
<name>A0ABU3P4L7_9FIRM</name>
<evidence type="ECO:0000256" key="1">
    <source>
        <dbReference type="SAM" id="SignalP"/>
    </source>
</evidence>
<feature type="chain" id="PRO_5046865494" evidence="1">
    <location>
        <begin position="30"/>
        <end position="259"/>
    </location>
</feature>
<dbReference type="InterPro" id="IPR009061">
    <property type="entry name" value="DNA-bd_dom_put_sf"/>
</dbReference>
<keyword evidence="4" id="KW-1185">Reference proteome</keyword>
<evidence type="ECO:0000259" key="2">
    <source>
        <dbReference type="Pfam" id="PF12728"/>
    </source>
</evidence>
<dbReference type="SUPFAM" id="SSF46955">
    <property type="entry name" value="Putative DNA-binding domain"/>
    <property type="match status" value="1"/>
</dbReference>
<dbReference type="RefSeq" id="WP_413782548.1">
    <property type="nucleotide sequence ID" value="NZ_JAUOZS010000002.1"/>
</dbReference>
<reference evidence="3 4" key="1">
    <citation type="submission" date="2023-07" db="EMBL/GenBank/DDBJ databases">
        <title>The novel representative of Negativicutes class, Anaeroselena agilis gen. nov. sp. nov.</title>
        <authorList>
            <person name="Prokofeva M.I."/>
            <person name="Elcheninov A.G."/>
            <person name="Klyukina A."/>
            <person name="Kublanov I.V."/>
            <person name="Frolov E.N."/>
            <person name="Podosokorskaya O.A."/>
        </authorList>
    </citation>
    <scope>NUCLEOTIDE SEQUENCE [LARGE SCALE GENOMIC DNA]</scope>
    <source>
        <strain evidence="3 4">4137-cl</strain>
    </source>
</reference>
<feature type="domain" description="Helix-turn-helix" evidence="2">
    <location>
        <begin position="215"/>
        <end position="257"/>
    </location>
</feature>
<evidence type="ECO:0000313" key="3">
    <source>
        <dbReference type="EMBL" id="MDT8903987.1"/>
    </source>
</evidence>
<protein>
    <submittedName>
        <fullName evidence="3">Helix-turn-helix domain-containing protein</fullName>
    </submittedName>
</protein>
<proteinExistence type="predicted"/>
<dbReference type="NCBIfam" id="TIGR01764">
    <property type="entry name" value="excise"/>
    <property type="match status" value="1"/>
</dbReference>
<accession>A0ABU3P4L7</accession>
<keyword evidence="1" id="KW-0732">Signal</keyword>